<gene>
    <name evidence="2" type="ORF">SAMN05421771_1346</name>
</gene>
<dbReference type="Proteomes" id="UP000199024">
    <property type="component" value="Unassembled WGS sequence"/>
</dbReference>
<dbReference type="Pfam" id="PF02627">
    <property type="entry name" value="CMD"/>
    <property type="match status" value="1"/>
</dbReference>
<keyword evidence="2" id="KW-0575">Peroxidase</keyword>
<dbReference type="PANTHER" id="PTHR35446">
    <property type="entry name" value="SI:CH211-175M2.5"/>
    <property type="match status" value="1"/>
</dbReference>
<dbReference type="GO" id="GO:0051920">
    <property type="term" value="F:peroxiredoxin activity"/>
    <property type="evidence" value="ECO:0007669"/>
    <property type="project" value="InterPro"/>
</dbReference>
<evidence type="ECO:0000313" key="3">
    <source>
        <dbReference type="Proteomes" id="UP000199024"/>
    </source>
</evidence>
<reference evidence="2 3" key="1">
    <citation type="submission" date="2016-10" db="EMBL/GenBank/DDBJ databases">
        <authorList>
            <person name="de Groot N.N."/>
        </authorList>
    </citation>
    <scope>NUCLEOTIDE SEQUENCE [LARGE SCALE GENOMIC DNA]</scope>
    <source>
        <strain evidence="2 3">DSM 21001</strain>
    </source>
</reference>
<sequence length="198" mass="22183">MQPPMYLPEVENNPQPGPHRNLIERTRELGQENWQIWNLFAFRPEMTIHMGRFTHAVMHEEGPITPALRELIAAYTSSLNHCEFCMRSHAAVTAALLDEATVHAVLTDLDTAPIPDAEKALLRFTRKVTLDSAHITPADMAPLHELGWDDAALFYAITVAALFNFYNRWVSSSGVHAVSHEGHALHAANIAQRGYIRA</sequence>
<accession>A0A1I6LVM3</accession>
<dbReference type="SUPFAM" id="SSF69118">
    <property type="entry name" value="AhpD-like"/>
    <property type="match status" value="1"/>
</dbReference>
<keyword evidence="3" id="KW-1185">Reference proteome</keyword>
<dbReference type="InterPro" id="IPR029032">
    <property type="entry name" value="AhpD-like"/>
</dbReference>
<feature type="domain" description="Carboxymuconolactone decarboxylase-like" evidence="1">
    <location>
        <begin position="44"/>
        <end position="121"/>
    </location>
</feature>
<dbReference type="InterPro" id="IPR003779">
    <property type="entry name" value="CMD-like"/>
</dbReference>
<dbReference type="OrthoDB" id="122912at2"/>
<dbReference type="Gene3D" id="1.20.1290.10">
    <property type="entry name" value="AhpD-like"/>
    <property type="match status" value="1"/>
</dbReference>
<protein>
    <submittedName>
        <fullName evidence="2">Uncharacterized peroxidase-related enzyme</fullName>
    </submittedName>
</protein>
<dbReference type="STRING" id="474950.SAMN05421771_1346"/>
<organism evidence="2 3">
    <name type="scientific">Granulicella pectinivorans</name>
    <dbReference type="NCBI Taxonomy" id="474950"/>
    <lineage>
        <taxon>Bacteria</taxon>
        <taxon>Pseudomonadati</taxon>
        <taxon>Acidobacteriota</taxon>
        <taxon>Terriglobia</taxon>
        <taxon>Terriglobales</taxon>
        <taxon>Acidobacteriaceae</taxon>
        <taxon>Granulicella</taxon>
    </lineage>
</organism>
<evidence type="ECO:0000313" key="2">
    <source>
        <dbReference type="EMBL" id="SFS07507.1"/>
    </source>
</evidence>
<name>A0A1I6LVM3_9BACT</name>
<dbReference type="AlphaFoldDB" id="A0A1I6LVM3"/>
<keyword evidence="2" id="KW-0560">Oxidoreductase</keyword>
<dbReference type="RefSeq" id="WP_089837776.1">
    <property type="nucleotide sequence ID" value="NZ_FOZL01000001.1"/>
</dbReference>
<dbReference type="PANTHER" id="PTHR35446:SF2">
    <property type="entry name" value="CARBOXYMUCONOLACTONE DECARBOXYLASE-LIKE DOMAIN-CONTAINING PROTEIN"/>
    <property type="match status" value="1"/>
</dbReference>
<dbReference type="InterPro" id="IPR010195">
    <property type="entry name" value="Uncharacterised_peroxidase-rel"/>
</dbReference>
<evidence type="ECO:0000259" key="1">
    <source>
        <dbReference type="Pfam" id="PF02627"/>
    </source>
</evidence>
<proteinExistence type="predicted"/>
<dbReference type="EMBL" id="FOZL01000001">
    <property type="protein sequence ID" value="SFS07507.1"/>
    <property type="molecule type" value="Genomic_DNA"/>
</dbReference>
<dbReference type="NCBIfam" id="TIGR01926">
    <property type="entry name" value="peroxid_rel"/>
    <property type="match status" value="1"/>
</dbReference>